<dbReference type="OrthoDB" id="1046782at2759"/>
<dbReference type="InterPro" id="IPR017946">
    <property type="entry name" value="PLC-like_Pdiesterase_TIM-brl"/>
</dbReference>
<dbReference type="PANTHER" id="PTHR13593:SF113">
    <property type="entry name" value="SI:DKEY-266F7.9"/>
    <property type="match status" value="1"/>
</dbReference>
<dbReference type="SUPFAM" id="SSF51695">
    <property type="entry name" value="PLC-like phosphodiesterases"/>
    <property type="match status" value="1"/>
</dbReference>
<protein>
    <submittedName>
        <fullName evidence="1">PLC-like phosphodiesterase</fullName>
    </submittedName>
</protein>
<dbReference type="GO" id="GO:0008081">
    <property type="term" value="F:phosphoric diester hydrolase activity"/>
    <property type="evidence" value="ECO:0007669"/>
    <property type="project" value="InterPro"/>
</dbReference>
<keyword evidence="2" id="KW-1185">Reference proteome</keyword>
<dbReference type="CDD" id="cd08557">
    <property type="entry name" value="PI-PLCc_bacteria_like"/>
    <property type="match status" value="1"/>
</dbReference>
<dbReference type="InterPro" id="IPR051057">
    <property type="entry name" value="PI-PLC_domain"/>
</dbReference>
<evidence type="ECO:0000313" key="1">
    <source>
        <dbReference type="EMBL" id="KAF2754044.1"/>
    </source>
</evidence>
<dbReference type="Gene3D" id="3.20.20.190">
    <property type="entry name" value="Phosphatidylinositol (PI) phosphodiesterase"/>
    <property type="match status" value="1"/>
</dbReference>
<dbReference type="Proteomes" id="UP000799437">
    <property type="component" value="Unassembled WGS sequence"/>
</dbReference>
<reference evidence="1" key="1">
    <citation type="journal article" date="2020" name="Stud. Mycol.">
        <title>101 Dothideomycetes genomes: a test case for predicting lifestyles and emergence of pathogens.</title>
        <authorList>
            <person name="Haridas S."/>
            <person name="Albert R."/>
            <person name="Binder M."/>
            <person name="Bloem J."/>
            <person name="Labutti K."/>
            <person name="Salamov A."/>
            <person name="Andreopoulos B."/>
            <person name="Baker S."/>
            <person name="Barry K."/>
            <person name="Bills G."/>
            <person name="Bluhm B."/>
            <person name="Cannon C."/>
            <person name="Castanera R."/>
            <person name="Culley D."/>
            <person name="Daum C."/>
            <person name="Ezra D."/>
            <person name="Gonzalez J."/>
            <person name="Henrissat B."/>
            <person name="Kuo A."/>
            <person name="Liang C."/>
            <person name="Lipzen A."/>
            <person name="Lutzoni F."/>
            <person name="Magnuson J."/>
            <person name="Mondo S."/>
            <person name="Nolan M."/>
            <person name="Ohm R."/>
            <person name="Pangilinan J."/>
            <person name="Park H.-J."/>
            <person name="Ramirez L."/>
            <person name="Alfaro M."/>
            <person name="Sun H."/>
            <person name="Tritt A."/>
            <person name="Yoshinaga Y."/>
            <person name="Zwiers L.-H."/>
            <person name="Turgeon B."/>
            <person name="Goodwin S."/>
            <person name="Spatafora J."/>
            <person name="Crous P."/>
            <person name="Grigoriev I."/>
        </authorList>
    </citation>
    <scope>NUCLEOTIDE SEQUENCE</scope>
    <source>
        <strain evidence="1">CBS 121739</strain>
    </source>
</reference>
<name>A0A6A6VWG3_9PEZI</name>
<dbReference type="GO" id="GO:0006629">
    <property type="term" value="P:lipid metabolic process"/>
    <property type="evidence" value="ECO:0007669"/>
    <property type="project" value="InterPro"/>
</dbReference>
<accession>A0A6A6VWG3</accession>
<evidence type="ECO:0000313" key="2">
    <source>
        <dbReference type="Proteomes" id="UP000799437"/>
    </source>
</evidence>
<proteinExistence type="predicted"/>
<organism evidence="1 2">
    <name type="scientific">Pseudovirgaria hyperparasitica</name>
    <dbReference type="NCBI Taxonomy" id="470096"/>
    <lineage>
        <taxon>Eukaryota</taxon>
        <taxon>Fungi</taxon>
        <taxon>Dikarya</taxon>
        <taxon>Ascomycota</taxon>
        <taxon>Pezizomycotina</taxon>
        <taxon>Dothideomycetes</taxon>
        <taxon>Dothideomycetes incertae sedis</taxon>
        <taxon>Acrospermales</taxon>
        <taxon>Acrospermaceae</taxon>
        <taxon>Pseudovirgaria</taxon>
    </lineage>
</organism>
<dbReference type="PANTHER" id="PTHR13593">
    <property type="match status" value="1"/>
</dbReference>
<sequence length="449" mass="50404">MGLREYTYTAWPVKIINKTSARITFDRAEGSDWQANGRDIDANCDSGDAFVFKAPNKILQRRWGWLAFTYRPNDSRNVVEFRTYCYFKADDTVTESGACIAPHSAFADDNPLPARSCGRTSTIDGPASHELCFEFTDSDFQAHVFAGPNWMGSFCDAHPDAARWSVAKWHLPGSHDTATYGKGTFPTNAFRWNWNCQAKNVHEQLLAGARFLDLRFGIESDGHWWPCHGIAYKTGDRLELSNGVNEQAPSILGQILQFTATSTMEIVIINFAVNSDRQNDTFWQPVLEAFKDIAFPVPGDWPTCEAARNSGKKLIIFGGQDPEKVFGEGDPMRDLYSRLVWRTRAPLWLGSPYTDPDWQTTENWMNGNNATLERAGVWNAQCQLTPPGLPPPPPDPAGSPSRLAAIMNPWIKNNLLTRPAWIDRANIMMVDFVAEDIMLPIASINFKKV</sequence>
<dbReference type="GeneID" id="54488652"/>
<dbReference type="EMBL" id="ML996582">
    <property type="protein sequence ID" value="KAF2754044.1"/>
    <property type="molecule type" value="Genomic_DNA"/>
</dbReference>
<dbReference type="RefSeq" id="XP_033596495.1">
    <property type="nucleotide sequence ID" value="XM_033747598.1"/>
</dbReference>
<dbReference type="AlphaFoldDB" id="A0A6A6VWG3"/>
<gene>
    <name evidence="1" type="ORF">EJ05DRAFT_504640</name>
</gene>